<sequence length="214" mass="24412">MKEMEILIWIISIVFITHLLNLRYNFLKTVITKSFIMILIIGLSLCANIDKMFPLYGIFISIALIFSLAGDIFLVVDGNKFFLHGLLSFVLAHLFYIISFLVFNTPIGIISVQFIVALIVICLSAGIFYSFFYKKLGKMKIPVLIYLIIIGIMASLSIRISWLVFAGAISFLVSDMELALNKFYKPIPHKSIFNSIFYFPAQFIFALSIFLLFN</sequence>
<dbReference type="InterPro" id="IPR012506">
    <property type="entry name" value="TMEM86B-like"/>
</dbReference>
<dbReference type="AlphaFoldDB" id="A0A5B9DA94"/>
<comment type="similarity">
    <text evidence="2">Belongs to the TMEM86 family.</text>
</comment>
<keyword evidence="3 6" id="KW-0812">Transmembrane</keyword>
<feature type="transmembrane region" description="Helical" evidence="6">
    <location>
        <begin position="144"/>
        <end position="172"/>
    </location>
</feature>
<reference evidence="7 8" key="1">
    <citation type="journal article" date="2020" name="Nature">
        <title>Isolation of an archaeon at the prokaryote-eukaryote interface.</title>
        <authorList>
            <person name="Imachi H."/>
            <person name="Nobu M.K."/>
            <person name="Nakahara N."/>
            <person name="Morono Y."/>
            <person name="Ogawara M."/>
            <person name="Takaki Y."/>
            <person name="Takano Y."/>
            <person name="Uematsu K."/>
            <person name="Ikuta T."/>
            <person name="Ito M."/>
            <person name="Matsui Y."/>
            <person name="Miyazaki M."/>
            <person name="Murata K."/>
            <person name="Saito Y."/>
            <person name="Sakai S."/>
            <person name="Song C."/>
            <person name="Tasumi E."/>
            <person name="Yamanaka Y."/>
            <person name="Yamaguchi T."/>
            <person name="Kamagata Y."/>
            <person name="Tamaki H."/>
            <person name="Takai K."/>
        </authorList>
    </citation>
    <scope>NUCLEOTIDE SEQUENCE [LARGE SCALE GENOMIC DNA]</scope>
    <source>
        <strain evidence="7 8">MK-D1</strain>
    </source>
</reference>
<feature type="transmembrane region" description="Helical" evidence="6">
    <location>
        <begin position="81"/>
        <end position="103"/>
    </location>
</feature>
<organism evidence="7 8">
    <name type="scientific">Promethearchaeum syntrophicum</name>
    <dbReference type="NCBI Taxonomy" id="2594042"/>
    <lineage>
        <taxon>Archaea</taxon>
        <taxon>Promethearchaeati</taxon>
        <taxon>Promethearchaeota</taxon>
        <taxon>Promethearchaeia</taxon>
        <taxon>Promethearchaeales</taxon>
        <taxon>Promethearchaeaceae</taxon>
        <taxon>Promethearchaeum</taxon>
    </lineage>
</organism>
<evidence type="ECO:0000256" key="3">
    <source>
        <dbReference type="ARBA" id="ARBA00022692"/>
    </source>
</evidence>
<proteinExistence type="inferred from homology"/>
<evidence type="ECO:0000256" key="2">
    <source>
        <dbReference type="ARBA" id="ARBA00007375"/>
    </source>
</evidence>
<dbReference type="KEGG" id="psyt:DSAG12_02018"/>
<feature type="transmembrane region" description="Helical" evidence="6">
    <location>
        <begin position="109"/>
        <end position="132"/>
    </location>
</feature>
<dbReference type="GO" id="GO:0016020">
    <property type="term" value="C:membrane"/>
    <property type="evidence" value="ECO:0007669"/>
    <property type="project" value="UniProtKB-SubCell"/>
</dbReference>
<feature type="transmembrane region" description="Helical" evidence="6">
    <location>
        <begin position="55"/>
        <end position="74"/>
    </location>
</feature>
<dbReference type="RefSeq" id="WP_147663067.1">
    <property type="nucleotide sequence ID" value="NZ_CP042905.2"/>
</dbReference>
<accession>A0A5B9DA94</accession>
<protein>
    <submittedName>
        <fullName evidence="7">Lysoplasmalogenase</fullName>
    </submittedName>
</protein>
<dbReference type="PANTHER" id="PTHR31885:SF6">
    <property type="entry name" value="GH04784P"/>
    <property type="match status" value="1"/>
</dbReference>
<dbReference type="PANTHER" id="PTHR31885">
    <property type="entry name" value="GH04784P"/>
    <property type="match status" value="1"/>
</dbReference>
<feature type="transmembrane region" description="Helical" evidence="6">
    <location>
        <begin position="6"/>
        <end position="23"/>
    </location>
</feature>
<keyword evidence="8" id="KW-1185">Reference proteome</keyword>
<dbReference type="Proteomes" id="UP000321408">
    <property type="component" value="Chromosome"/>
</dbReference>
<dbReference type="EMBL" id="CP042905">
    <property type="protein sequence ID" value="QEE16188.1"/>
    <property type="molecule type" value="Genomic_DNA"/>
</dbReference>
<gene>
    <name evidence="7" type="ORF">DSAG12_02018</name>
</gene>
<evidence type="ECO:0000313" key="7">
    <source>
        <dbReference type="EMBL" id="QEE16188.1"/>
    </source>
</evidence>
<comment type="subcellular location">
    <subcellularLocation>
        <location evidence="1">Membrane</location>
        <topology evidence="1">Multi-pass membrane protein</topology>
    </subcellularLocation>
</comment>
<keyword evidence="4 6" id="KW-1133">Transmembrane helix</keyword>
<evidence type="ECO:0000256" key="1">
    <source>
        <dbReference type="ARBA" id="ARBA00004141"/>
    </source>
</evidence>
<keyword evidence="5 6" id="KW-0472">Membrane</keyword>
<name>A0A5B9DA94_9ARCH</name>
<feature type="transmembrane region" description="Helical" evidence="6">
    <location>
        <begin position="30"/>
        <end position="49"/>
    </location>
</feature>
<dbReference type="Pfam" id="PF07947">
    <property type="entry name" value="YhhN"/>
    <property type="match status" value="1"/>
</dbReference>
<dbReference type="GeneID" id="41330008"/>
<feature type="transmembrane region" description="Helical" evidence="6">
    <location>
        <begin position="192"/>
        <end position="213"/>
    </location>
</feature>
<evidence type="ECO:0000256" key="5">
    <source>
        <dbReference type="ARBA" id="ARBA00023136"/>
    </source>
</evidence>
<evidence type="ECO:0000313" key="8">
    <source>
        <dbReference type="Proteomes" id="UP000321408"/>
    </source>
</evidence>
<evidence type="ECO:0000256" key="6">
    <source>
        <dbReference type="SAM" id="Phobius"/>
    </source>
</evidence>
<evidence type="ECO:0000256" key="4">
    <source>
        <dbReference type="ARBA" id="ARBA00022989"/>
    </source>
</evidence>
<dbReference type="GO" id="GO:0016787">
    <property type="term" value="F:hydrolase activity"/>
    <property type="evidence" value="ECO:0007669"/>
    <property type="project" value="TreeGrafter"/>
</dbReference>
<reference evidence="7 8" key="2">
    <citation type="journal article" date="2024" name="Int. J. Syst. Evol. Microbiol.">
        <title>Promethearchaeum syntrophicum gen. nov., sp. nov., an anaerobic, obligately syntrophic archaeon, the first isolate of the lineage 'Asgard' archaea, and proposal of the new archaeal phylum Promethearchaeota phyl. nov. and kingdom Promethearchaeati regn. nov.</title>
        <authorList>
            <person name="Imachi H."/>
            <person name="Nobu M.K."/>
            <person name="Kato S."/>
            <person name="Takaki Y."/>
            <person name="Miyazaki M."/>
            <person name="Miyata M."/>
            <person name="Ogawara M."/>
            <person name="Saito Y."/>
            <person name="Sakai S."/>
            <person name="Tahara Y.O."/>
            <person name="Takano Y."/>
            <person name="Tasumi E."/>
            <person name="Uematsu K."/>
            <person name="Yoshimura T."/>
            <person name="Itoh T."/>
            <person name="Ohkuma M."/>
            <person name="Takai K."/>
        </authorList>
    </citation>
    <scope>NUCLEOTIDE SEQUENCE [LARGE SCALE GENOMIC DNA]</scope>
    <source>
        <strain evidence="7 8">MK-D1</strain>
    </source>
</reference>